<feature type="compositionally biased region" description="Low complexity" evidence="1">
    <location>
        <begin position="305"/>
        <end position="324"/>
    </location>
</feature>
<evidence type="ECO:0008006" key="4">
    <source>
        <dbReference type="Google" id="ProtNLM"/>
    </source>
</evidence>
<dbReference type="AlphaFoldDB" id="A0A8H3ERD9"/>
<name>A0A8H3ERD9_9LECA</name>
<evidence type="ECO:0000313" key="3">
    <source>
        <dbReference type="Proteomes" id="UP000664169"/>
    </source>
</evidence>
<evidence type="ECO:0000256" key="1">
    <source>
        <dbReference type="SAM" id="MobiDB-lite"/>
    </source>
</evidence>
<feature type="region of interest" description="Disordered" evidence="1">
    <location>
        <begin position="475"/>
        <end position="506"/>
    </location>
</feature>
<dbReference type="Proteomes" id="UP000664169">
    <property type="component" value="Unassembled WGS sequence"/>
</dbReference>
<reference evidence="2" key="1">
    <citation type="submission" date="2021-03" db="EMBL/GenBank/DDBJ databases">
        <authorList>
            <person name="Tagirdzhanova G."/>
        </authorList>
    </citation>
    <scope>NUCLEOTIDE SEQUENCE</scope>
</reference>
<comment type="caution">
    <text evidence="2">The sequence shown here is derived from an EMBL/GenBank/DDBJ whole genome shotgun (WGS) entry which is preliminary data.</text>
</comment>
<evidence type="ECO:0000313" key="2">
    <source>
        <dbReference type="EMBL" id="CAF9910248.1"/>
    </source>
</evidence>
<organism evidence="2 3">
    <name type="scientific">Gomphillus americanus</name>
    <dbReference type="NCBI Taxonomy" id="1940652"/>
    <lineage>
        <taxon>Eukaryota</taxon>
        <taxon>Fungi</taxon>
        <taxon>Dikarya</taxon>
        <taxon>Ascomycota</taxon>
        <taxon>Pezizomycotina</taxon>
        <taxon>Lecanoromycetes</taxon>
        <taxon>OSLEUM clade</taxon>
        <taxon>Ostropomycetidae</taxon>
        <taxon>Ostropales</taxon>
        <taxon>Graphidaceae</taxon>
        <taxon>Gomphilloideae</taxon>
        <taxon>Gomphillus</taxon>
    </lineage>
</organism>
<sequence length="506" mass="57136">MDAEENLSSAARTALRQARRQARRQLRLDRISTTRNNFQCAYELSIESRRTNQLDPREENLWPYYRKAAYARALDRAERHKRRLPRDRRATLARLLLQRLNGEPSFRMPSRSPEPVFIDIHQLHNDYLPENDDWQETDILSQHQDDSDTESHDSFDSDETISIVSVQEACDEDFIAAPETDDYNEPTVEKEQLSQTDIPDTIHSTEHPVIPDSLVTSNDIPTETEPASSIDPFGAEAYKAFLEANPQYLLFPKTPDQTKQPQSNVLHQPHPENELIQDTSSVDHKAALPLAQQPKSIIPAALLQPSSTPSLSTSKPSTVPSTPLALTPRPSNTHLEPRLLDHPSAAALAKMENTTVTTRTDGGGRGDQEAWSAAERQLLHRAANQWWHWKDNNKLSKAASSGAALYRYFELVFAEAGISRSYYQLKNQWSRNERARYGRSEQRIKSDGTARDLVTSARPAAKARVEAETAKFTRKRSRTDMGIVDGDDEDYQVGGYGSQPKSAKLS</sequence>
<dbReference type="EMBL" id="CAJPDQ010000005">
    <property type="protein sequence ID" value="CAF9910248.1"/>
    <property type="molecule type" value="Genomic_DNA"/>
</dbReference>
<feature type="region of interest" description="Disordered" evidence="1">
    <location>
        <begin position="305"/>
        <end position="331"/>
    </location>
</feature>
<accession>A0A8H3ERD9</accession>
<gene>
    <name evidence="2" type="ORF">GOMPHAMPRED_007017</name>
</gene>
<protein>
    <recommendedName>
        <fullName evidence="4">Myb-like domain-containing protein</fullName>
    </recommendedName>
</protein>
<keyword evidence="3" id="KW-1185">Reference proteome</keyword>
<proteinExistence type="predicted"/>